<dbReference type="InterPro" id="IPR014719">
    <property type="entry name" value="Ribosomal_bL12_C/ClpS-like"/>
</dbReference>
<comment type="similarity">
    <text evidence="2">Belongs to the bacterial ribosomal protein bL12 family.</text>
</comment>
<dbReference type="GO" id="GO:0005743">
    <property type="term" value="C:mitochondrial inner membrane"/>
    <property type="evidence" value="ECO:0007669"/>
    <property type="project" value="UniProtKB-ARBA"/>
</dbReference>
<dbReference type="SUPFAM" id="SSF54736">
    <property type="entry name" value="ClpS-like"/>
    <property type="match status" value="1"/>
</dbReference>
<dbReference type="Pfam" id="PF00542">
    <property type="entry name" value="Ribosomal_L12"/>
    <property type="match status" value="1"/>
</dbReference>
<evidence type="ECO:0000313" key="13">
    <source>
        <dbReference type="Proteomes" id="UP000515154"/>
    </source>
</evidence>
<organism evidence="13 14">
    <name type="scientific">Octopus sinensis</name>
    <name type="common">East Asian common octopus</name>
    <dbReference type="NCBI Taxonomy" id="2607531"/>
    <lineage>
        <taxon>Eukaryota</taxon>
        <taxon>Metazoa</taxon>
        <taxon>Spiralia</taxon>
        <taxon>Lophotrochozoa</taxon>
        <taxon>Mollusca</taxon>
        <taxon>Cephalopoda</taxon>
        <taxon>Coleoidea</taxon>
        <taxon>Octopodiformes</taxon>
        <taxon>Octopoda</taxon>
        <taxon>Incirrata</taxon>
        <taxon>Octopodidae</taxon>
        <taxon>Octopus</taxon>
    </lineage>
</organism>
<dbReference type="GO" id="GO:0003729">
    <property type="term" value="F:mRNA binding"/>
    <property type="evidence" value="ECO:0007669"/>
    <property type="project" value="TreeGrafter"/>
</dbReference>
<dbReference type="PANTHER" id="PTHR45987:SF4">
    <property type="entry name" value="LARGE RIBOSOMAL SUBUNIT PROTEIN BL12M"/>
    <property type="match status" value="1"/>
</dbReference>
<comment type="function">
    <text evidence="10">As a component of the mitochondrial large ribosomal subunit, plays a role in mitochondrial translation. When present in mitochondria as a free protein not associated with the ribosome, associates with mitochondrial RNA polymerase POLRMT to activate transcription. Required for POLRMT stability.</text>
</comment>
<dbReference type="GO" id="GO:0005762">
    <property type="term" value="C:mitochondrial large ribosomal subunit"/>
    <property type="evidence" value="ECO:0007669"/>
    <property type="project" value="TreeGrafter"/>
</dbReference>
<evidence type="ECO:0000256" key="1">
    <source>
        <dbReference type="ARBA" id="ARBA00004173"/>
    </source>
</evidence>
<evidence type="ECO:0000256" key="10">
    <source>
        <dbReference type="ARBA" id="ARBA00058301"/>
    </source>
</evidence>
<evidence type="ECO:0000256" key="3">
    <source>
        <dbReference type="ARBA" id="ARBA00022499"/>
    </source>
</evidence>
<dbReference type="Proteomes" id="UP000515154">
    <property type="component" value="Linkage group LG2"/>
</dbReference>
<dbReference type="KEGG" id="osn:115232410"/>
<keyword evidence="6 14" id="KW-0689">Ribosomal protein</keyword>
<keyword evidence="5" id="KW-0809">Transit peptide</keyword>
<evidence type="ECO:0000256" key="2">
    <source>
        <dbReference type="ARBA" id="ARBA00007197"/>
    </source>
</evidence>
<dbReference type="SUPFAM" id="SSF48300">
    <property type="entry name" value="Ribosomal protein L7/12, oligomerisation (N-terminal) domain"/>
    <property type="match status" value="1"/>
</dbReference>
<dbReference type="Gene3D" id="1.20.5.710">
    <property type="entry name" value="Single helix bin"/>
    <property type="match status" value="1"/>
</dbReference>
<dbReference type="AlphaFoldDB" id="A0A6P7U9U0"/>
<dbReference type="FunFam" id="1.20.5.710:FF:000006">
    <property type="entry name" value="39S ribosomal protein L12, mitochondrial"/>
    <property type="match status" value="1"/>
</dbReference>
<comment type="subcellular location">
    <subcellularLocation>
        <location evidence="1">Mitochondrion</location>
    </subcellularLocation>
</comment>
<dbReference type="CDD" id="cd00387">
    <property type="entry name" value="Ribosomal_L7_L12"/>
    <property type="match status" value="1"/>
</dbReference>
<dbReference type="FunFam" id="3.30.1390.10:FF:000001">
    <property type="entry name" value="50S ribosomal protein L7/L12"/>
    <property type="match status" value="1"/>
</dbReference>
<sequence length="207" mass="23007">MALARFISHLSGRTIHYCRRVHPVIQRWHVNRYQNDPTNCHKITTTSFFSTTSSCQNEALAVGPHVEDTTKEYSPKIQKLVDEIGALTLLEVSDLNELLKKTLNIKDTPMMSAMPMAAAAPSSTEDTEEAPLKQEQTIFTVKLVSFDAAKKIPVIKEIKNLMSGFNLVQAKKFVEAAPQTIESDIPKEEAEKIKAALEAVGAQVEIE</sequence>
<dbReference type="Gene3D" id="3.30.1390.10">
    <property type="match status" value="1"/>
</dbReference>
<keyword evidence="9" id="KW-0687">Ribonucleoprotein</keyword>
<protein>
    <recommendedName>
        <fullName evidence="11">Large ribosomal subunit protein bL12m</fullName>
    </recommendedName>
    <alternativeName>
        <fullName evidence="12">39S ribosomal protein L12, mitochondrial</fullName>
    </alternativeName>
</protein>
<reference evidence="14" key="1">
    <citation type="submission" date="2025-08" db="UniProtKB">
        <authorList>
            <consortium name="RefSeq"/>
        </authorList>
    </citation>
    <scope>IDENTIFICATION</scope>
</reference>
<evidence type="ECO:0000256" key="7">
    <source>
        <dbReference type="ARBA" id="ARBA00022990"/>
    </source>
</evidence>
<dbReference type="Pfam" id="PF16320">
    <property type="entry name" value="Ribosomal_L12_N"/>
    <property type="match status" value="1"/>
</dbReference>
<evidence type="ECO:0000256" key="4">
    <source>
        <dbReference type="ARBA" id="ARBA00022843"/>
    </source>
</evidence>
<evidence type="ECO:0000313" key="14">
    <source>
        <dbReference type="RefSeq" id="XP_029658127.1"/>
    </source>
</evidence>
<keyword evidence="3" id="KW-1017">Isopeptide bond</keyword>
<gene>
    <name evidence="14" type="primary">LOC115232410</name>
</gene>
<evidence type="ECO:0000256" key="8">
    <source>
        <dbReference type="ARBA" id="ARBA00023128"/>
    </source>
</evidence>
<keyword evidence="8" id="KW-0496">Mitochondrion</keyword>
<name>A0A6P7U9U0_9MOLL</name>
<evidence type="ECO:0000256" key="9">
    <source>
        <dbReference type="ARBA" id="ARBA00023274"/>
    </source>
</evidence>
<dbReference type="InterPro" id="IPR000206">
    <property type="entry name" value="Ribosomal_bL12"/>
</dbReference>
<keyword evidence="13" id="KW-1185">Reference proteome</keyword>
<dbReference type="GO" id="GO:0006412">
    <property type="term" value="P:translation"/>
    <property type="evidence" value="ECO:0007669"/>
    <property type="project" value="InterPro"/>
</dbReference>
<evidence type="ECO:0000256" key="11">
    <source>
        <dbReference type="ARBA" id="ARBA00072684"/>
    </source>
</evidence>
<proteinExistence type="inferred from homology"/>
<evidence type="ECO:0000256" key="6">
    <source>
        <dbReference type="ARBA" id="ARBA00022980"/>
    </source>
</evidence>
<keyword evidence="4" id="KW-0832">Ubl conjugation</keyword>
<dbReference type="GO" id="GO:0003735">
    <property type="term" value="F:structural constituent of ribosome"/>
    <property type="evidence" value="ECO:0007669"/>
    <property type="project" value="InterPro"/>
</dbReference>
<keyword evidence="7" id="KW-0007">Acetylation</keyword>
<dbReference type="InterPro" id="IPR008932">
    <property type="entry name" value="Ribosomal_bL12_oligo"/>
</dbReference>
<dbReference type="HAMAP" id="MF_00368">
    <property type="entry name" value="Ribosomal_bL12"/>
    <property type="match status" value="1"/>
</dbReference>
<dbReference type="InterPro" id="IPR036235">
    <property type="entry name" value="Ribosomal_bL12_oligo_N_sf"/>
</dbReference>
<dbReference type="InterPro" id="IPR013823">
    <property type="entry name" value="Ribosomal_bL12_C"/>
</dbReference>
<accession>A0A6P7U9U0</accession>
<dbReference type="PANTHER" id="PTHR45987">
    <property type="entry name" value="39S RIBOSOMAL PROTEIN L12"/>
    <property type="match status" value="1"/>
</dbReference>
<dbReference type="RefSeq" id="XP_029658127.1">
    <property type="nucleotide sequence ID" value="XM_029802267.2"/>
</dbReference>
<evidence type="ECO:0000256" key="5">
    <source>
        <dbReference type="ARBA" id="ARBA00022946"/>
    </source>
</evidence>
<evidence type="ECO:0000256" key="12">
    <source>
        <dbReference type="ARBA" id="ARBA00075329"/>
    </source>
</evidence>